<sequence length="170" mass="19099">MSKLKINATGDASDEFVKDLFTYIVDGGLEDLIVDTLSNKNRMVSLTHWDPHENEVTFESLEINQLSPHSTIDLPSDPISVSAGIEDENLVLSVNYSGGCKTHLFELIWDGQYLESSPLQINLNFRHSNQGDTCQMLIRKRLAYSLSDVEPCHINLHLDGHKISTIVYNP</sequence>
<evidence type="ECO:0000313" key="1">
    <source>
        <dbReference type="EMBL" id="GLX85453.1"/>
    </source>
</evidence>
<protein>
    <submittedName>
        <fullName evidence="1">Uncharacterized protein</fullName>
    </submittedName>
</protein>
<dbReference type="Gene3D" id="2.60.40.2370">
    <property type="entry name" value="NigD-like, C-terminal beta sandwich domain"/>
    <property type="match status" value="1"/>
</dbReference>
<evidence type="ECO:0000313" key="2">
    <source>
        <dbReference type="Proteomes" id="UP001157134"/>
    </source>
</evidence>
<organism evidence="1 2">
    <name type="scientific">Thalassotalea loyana</name>
    <dbReference type="NCBI Taxonomy" id="280483"/>
    <lineage>
        <taxon>Bacteria</taxon>
        <taxon>Pseudomonadati</taxon>
        <taxon>Pseudomonadota</taxon>
        <taxon>Gammaproteobacteria</taxon>
        <taxon>Alteromonadales</taxon>
        <taxon>Colwelliaceae</taxon>
        <taxon>Thalassotalea</taxon>
    </lineage>
</organism>
<accession>A0ABQ6HBG2</accession>
<dbReference type="InterPro" id="IPR038143">
    <property type="entry name" value="NigD-like_C_dom_sf"/>
</dbReference>
<keyword evidence="2" id="KW-1185">Reference proteome</keyword>
<reference evidence="1 2" key="1">
    <citation type="submission" date="2023-03" db="EMBL/GenBank/DDBJ databases">
        <title>Thalassotalea loyana LMG 22536T draft genome sequence.</title>
        <authorList>
            <person name="Sawabe T."/>
        </authorList>
    </citation>
    <scope>NUCLEOTIDE SEQUENCE [LARGE SCALE GENOMIC DNA]</scope>
    <source>
        <strain evidence="1 2">LMG 22536</strain>
    </source>
</reference>
<dbReference type="RefSeq" id="WP_284297576.1">
    <property type="nucleotide sequence ID" value="NZ_BSSV01000003.1"/>
</dbReference>
<proteinExistence type="predicted"/>
<name>A0ABQ6HBG2_9GAMM</name>
<gene>
    <name evidence="1" type="ORF">tloyanaT_17050</name>
</gene>
<dbReference type="Proteomes" id="UP001157134">
    <property type="component" value="Unassembled WGS sequence"/>
</dbReference>
<comment type="caution">
    <text evidence="1">The sequence shown here is derived from an EMBL/GenBank/DDBJ whole genome shotgun (WGS) entry which is preliminary data.</text>
</comment>
<dbReference type="EMBL" id="BSSV01000003">
    <property type="protein sequence ID" value="GLX85453.1"/>
    <property type="molecule type" value="Genomic_DNA"/>
</dbReference>